<protein>
    <submittedName>
        <fullName evidence="2">Uncharacterized protein</fullName>
    </submittedName>
</protein>
<keyword evidence="5" id="KW-1185">Reference proteome</keyword>
<dbReference type="AlphaFoldDB" id="A0A814G7S4"/>
<dbReference type="Proteomes" id="UP000682733">
    <property type="component" value="Unassembled WGS sequence"/>
</dbReference>
<dbReference type="EMBL" id="CAJNOQ010003019">
    <property type="protein sequence ID" value="CAF0991140.1"/>
    <property type="molecule type" value="Genomic_DNA"/>
</dbReference>
<evidence type="ECO:0000313" key="4">
    <source>
        <dbReference type="EMBL" id="CAF3763091.1"/>
    </source>
</evidence>
<dbReference type="Proteomes" id="UP000677228">
    <property type="component" value="Unassembled WGS sequence"/>
</dbReference>
<reference evidence="2" key="1">
    <citation type="submission" date="2021-02" db="EMBL/GenBank/DDBJ databases">
        <authorList>
            <person name="Nowell W R."/>
        </authorList>
    </citation>
    <scope>NUCLEOTIDE SEQUENCE</scope>
</reference>
<dbReference type="EMBL" id="CAJOBC010003019">
    <property type="protein sequence ID" value="CAF3763091.1"/>
    <property type="molecule type" value="Genomic_DNA"/>
</dbReference>
<accession>A0A814G7S4</accession>
<sequence length="696" mass="80434">MHKTLTSQEQNISSHFTRSRAAALRLLEANIVNEMKNSLKSVSSTSSIYSPSSCTQSSSSFSLQDCQTKNVIRSIVDELYTNIITTNCENDNLQTDSNEQQKPMREQSLKRVRFLLENNVIEKDEENIQQSPYIVRSQLLDENLIEQQHCSINKLDNENNYEDKKTSTKSNSDELQKSLATLVRLNERLQTLPKLTSNNNFIAENMIEKLYNVFKSPYTIDKMNSLKQVLQQTLLSNVPQITSNDLDNQKSILLLEEKKIVKEKRKLLKLSESSAIICCTIKSRSKIDCAVSTETSKQIECATQTIYGNEFRSCSKKNVKALVNTNFDIKLRRAQSTISLSTQASSSTVTLITYNTQTIIKSDTHLIIQKSYDSYNPIMKQSNLKLASKASSLDLLSTTVSEVQHFVCPSYVRSCKLFQDIYQDYTHLFDKLYLNNNNNNNNNNRLHRAQQQSGTYQIIRTTLVPVIVSAEDLLSKKSLKYSNFSSTIYLNNKIRYMNDNELTSSINRIVLHQKQQHQYNNNQFSDYSADSMDTIENELKDQRHSNNNTLHDVWDTNFKSSLSQQGMRFCQYNTNQADDSSYWTTISKGVKRKLNEQDNIHDPLFYSFITQLMPPTLRKPIEILILPKNSVRLMNNDGLLYVHELVLLFLQNMNKFQQTLICRYHIQMNMAKSFNQIMKSWWSRYQIDICSILDIL</sequence>
<organism evidence="2 5">
    <name type="scientific">Didymodactylos carnosus</name>
    <dbReference type="NCBI Taxonomy" id="1234261"/>
    <lineage>
        <taxon>Eukaryota</taxon>
        <taxon>Metazoa</taxon>
        <taxon>Spiralia</taxon>
        <taxon>Gnathifera</taxon>
        <taxon>Rotifera</taxon>
        <taxon>Eurotatoria</taxon>
        <taxon>Bdelloidea</taxon>
        <taxon>Philodinida</taxon>
        <taxon>Philodinidae</taxon>
        <taxon>Didymodactylos</taxon>
    </lineage>
</organism>
<proteinExistence type="predicted"/>
<name>A0A814G7S4_9BILA</name>
<evidence type="ECO:0000313" key="1">
    <source>
        <dbReference type="EMBL" id="CAF0731271.1"/>
    </source>
</evidence>
<dbReference type="EMBL" id="CAJOBA010000129">
    <property type="protein sequence ID" value="CAF3506709.1"/>
    <property type="molecule type" value="Genomic_DNA"/>
</dbReference>
<comment type="caution">
    <text evidence="2">The sequence shown here is derived from an EMBL/GenBank/DDBJ whole genome shotgun (WGS) entry which is preliminary data.</text>
</comment>
<evidence type="ECO:0000313" key="2">
    <source>
        <dbReference type="EMBL" id="CAF0991140.1"/>
    </source>
</evidence>
<evidence type="ECO:0000313" key="5">
    <source>
        <dbReference type="Proteomes" id="UP000663829"/>
    </source>
</evidence>
<evidence type="ECO:0000313" key="3">
    <source>
        <dbReference type="EMBL" id="CAF3506709.1"/>
    </source>
</evidence>
<dbReference type="Proteomes" id="UP000681722">
    <property type="component" value="Unassembled WGS sequence"/>
</dbReference>
<dbReference type="Proteomes" id="UP000663829">
    <property type="component" value="Unassembled WGS sequence"/>
</dbReference>
<gene>
    <name evidence="2" type="ORF">GPM918_LOCUS13259</name>
    <name evidence="1" type="ORF">OVA965_LOCUS820</name>
    <name evidence="4" type="ORF">SRO942_LOCUS13259</name>
    <name evidence="3" type="ORF">TMI583_LOCUS820</name>
</gene>
<dbReference type="EMBL" id="CAJNOK010000129">
    <property type="protein sequence ID" value="CAF0731271.1"/>
    <property type="molecule type" value="Genomic_DNA"/>
</dbReference>